<feature type="compositionally biased region" description="Polar residues" evidence="11">
    <location>
        <begin position="1"/>
        <end position="11"/>
    </location>
</feature>
<feature type="region of interest" description="Disordered" evidence="11">
    <location>
        <begin position="81"/>
        <end position="104"/>
    </location>
</feature>
<keyword evidence="4 9" id="KW-0489">Methyltransferase</keyword>
<dbReference type="GO" id="GO:0160107">
    <property type="term" value="F:tRNA (adenine(58)-N1)-methyltransferase activity"/>
    <property type="evidence" value="ECO:0007669"/>
    <property type="project" value="UniProtKB-EC"/>
</dbReference>
<feature type="domain" description="tRNA (adenine(58)-N(1))-methyltransferase catalytic subunit TRM61 C-terminal" evidence="12">
    <location>
        <begin position="112"/>
        <end position="376"/>
    </location>
</feature>
<gene>
    <name evidence="13" type="ORF">K470DRAFT_246204</name>
</gene>
<evidence type="ECO:0000256" key="2">
    <source>
        <dbReference type="ARBA" id="ARBA00012796"/>
    </source>
</evidence>
<keyword evidence="6 9" id="KW-0949">S-adenosyl-L-methionine</keyword>
<dbReference type="PANTHER" id="PTHR12133:SF2">
    <property type="entry name" value="TRNA (ADENINE(58)-N(1))-METHYLTRANSFERASE CATALYTIC SUBUNIT TRMT61A"/>
    <property type="match status" value="1"/>
</dbReference>
<evidence type="ECO:0000259" key="12">
    <source>
        <dbReference type="Pfam" id="PF08704"/>
    </source>
</evidence>
<evidence type="ECO:0000256" key="11">
    <source>
        <dbReference type="SAM" id="MobiDB-lite"/>
    </source>
</evidence>
<dbReference type="PIRSF" id="PIRSF017269">
    <property type="entry name" value="GCD14"/>
    <property type="match status" value="1"/>
</dbReference>
<dbReference type="SUPFAM" id="SSF53335">
    <property type="entry name" value="S-adenosyl-L-methionine-dependent methyltransferases"/>
    <property type="match status" value="1"/>
</dbReference>
<evidence type="ECO:0000256" key="9">
    <source>
        <dbReference type="PIRNR" id="PIRNR017269"/>
    </source>
</evidence>
<protein>
    <recommendedName>
        <fullName evidence="3 9">tRNA (adenine(58)-N(1))-methyltransferase catalytic subunit TRM61</fullName>
        <ecNumber evidence="2 9">2.1.1.220</ecNumber>
    </recommendedName>
</protein>
<dbReference type="OrthoDB" id="1925287at2759"/>
<feature type="region of interest" description="Disordered" evidence="11">
    <location>
        <begin position="1"/>
        <end position="25"/>
    </location>
</feature>
<dbReference type="Proteomes" id="UP000799421">
    <property type="component" value="Unassembled WGS sequence"/>
</dbReference>
<dbReference type="CDD" id="cd02440">
    <property type="entry name" value="AdoMet_MTases"/>
    <property type="match status" value="1"/>
</dbReference>
<dbReference type="InterPro" id="IPR029063">
    <property type="entry name" value="SAM-dependent_MTases_sf"/>
</dbReference>
<dbReference type="Pfam" id="PF08704">
    <property type="entry name" value="GCD14"/>
    <property type="match status" value="1"/>
</dbReference>
<comment type="subcellular location">
    <subcellularLocation>
        <location evidence="1 9">Nucleus</location>
    </subcellularLocation>
</comment>
<evidence type="ECO:0000256" key="5">
    <source>
        <dbReference type="ARBA" id="ARBA00022679"/>
    </source>
</evidence>
<dbReference type="GO" id="GO:0005634">
    <property type="term" value="C:nucleus"/>
    <property type="evidence" value="ECO:0007669"/>
    <property type="project" value="UniProtKB-SubCell"/>
</dbReference>
<reference evidence="13" key="1">
    <citation type="journal article" date="2020" name="Stud. Mycol.">
        <title>101 Dothideomycetes genomes: a test case for predicting lifestyles and emergence of pathogens.</title>
        <authorList>
            <person name="Haridas S."/>
            <person name="Albert R."/>
            <person name="Binder M."/>
            <person name="Bloem J."/>
            <person name="Labutti K."/>
            <person name="Salamov A."/>
            <person name="Andreopoulos B."/>
            <person name="Baker S."/>
            <person name="Barry K."/>
            <person name="Bills G."/>
            <person name="Bluhm B."/>
            <person name="Cannon C."/>
            <person name="Castanera R."/>
            <person name="Culley D."/>
            <person name="Daum C."/>
            <person name="Ezra D."/>
            <person name="Gonzalez J."/>
            <person name="Henrissat B."/>
            <person name="Kuo A."/>
            <person name="Liang C."/>
            <person name="Lipzen A."/>
            <person name="Lutzoni F."/>
            <person name="Magnuson J."/>
            <person name="Mondo S."/>
            <person name="Nolan M."/>
            <person name="Ohm R."/>
            <person name="Pangilinan J."/>
            <person name="Park H.-J."/>
            <person name="Ramirez L."/>
            <person name="Alfaro M."/>
            <person name="Sun H."/>
            <person name="Tritt A."/>
            <person name="Yoshinaga Y."/>
            <person name="Zwiers L.-H."/>
            <person name="Turgeon B."/>
            <person name="Goodwin S."/>
            <person name="Spatafora J."/>
            <person name="Crous P."/>
            <person name="Grigoriev I."/>
        </authorList>
    </citation>
    <scope>NUCLEOTIDE SEQUENCE</scope>
    <source>
        <strain evidence="13">CBS 480.64</strain>
    </source>
</reference>
<evidence type="ECO:0000313" key="13">
    <source>
        <dbReference type="EMBL" id="KAF2861144.1"/>
    </source>
</evidence>
<feature type="binding site" evidence="10">
    <location>
        <position position="231"/>
    </location>
    <ligand>
        <name>S-adenosyl-L-methionine</name>
        <dbReference type="ChEBI" id="CHEBI:59789"/>
    </ligand>
</feature>
<accession>A0A6A7C110</accession>
<feature type="binding site" evidence="10">
    <location>
        <position position="184"/>
    </location>
    <ligand>
        <name>S-adenosyl-L-methionine</name>
        <dbReference type="ChEBI" id="CHEBI:59789"/>
    </ligand>
</feature>
<dbReference type="PANTHER" id="PTHR12133">
    <property type="entry name" value="TRNA (ADENINE(58)-N(1))-METHYLTRANSFERASE"/>
    <property type="match status" value="1"/>
</dbReference>
<dbReference type="Gene3D" id="3.40.50.150">
    <property type="entry name" value="Vaccinia Virus protein VP39"/>
    <property type="match status" value="1"/>
</dbReference>
<dbReference type="GO" id="GO:0031515">
    <property type="term" value="C:tRNA (m1A) methyltransferase complex"/>
    <property type="evidence" value="ECO:0007669"/>
    <property type="project" value="UniProtKB-UniRule"/>
</dbReference>
<dbReference type="EC" id="2.1.1.220" evidence="2 9"/>
<comment type="catalytic activity">
    <reaction evidence="9">
        <text>adenosine(58) in tRNA + S-adenosyl-L-methionine = N(1)-methyladenosine(58) in tRNA + S-adenosyl-L-homocysteine + H(+)</text>
        <dbReference type="Rhea" id="RHEA:43152"/>
        <dbReference type="Rhea" id="RHEA-COMP:10365"/>
        <dbReference type="Rhea" id="RHEA-COMP:10366"/>
        <dbReference type="ChEBI" id="CHEBI:15378"/>
        <dbReference type="ChEBI" id="CHEBI:57856"/>
        <dbReference type="ChEBI" id="CHEBI:59789"/>
        <dbReference type="ChEBI" id="CHEBI:74411"/>
        <dbReference type="ChEBI" id="CHEBI:74491"/>
        <dbReference type="EC" id="2.1.1.220"/>
    </reaction>
</comment>
<sequence>MEPTNETTTESSDTRPFKRSRFLEPSPLPSAGDLAILHVKRDVITPVILSTSTTTGYAEGAVTNTRFGSFPHSRLLSSPWGSQIRASKVDTGSRGRGKTPTTATEPVDAAAGFIHLLPPTPETWTLSLSHRTQVVYTPDYSYVLGRMEVRPGGRVMEAGAGSGSFTHAAARAVYGPGGRVYSFDFHEPRVEALRKEIEEHGLEEVVEVRERDVCTDGFEPVRNKVEAVFLDMPAPWLAIRHLNRGDATPLDPEVPVQLCVFVPCIEQVTATVETLRTSGWSEVDVVEVQHKRIEVRRERIGIHNEGLRGVNSSPANVDEALTRLREIEKNNVPSKAARLERLRQEASERKVYEDGELVHAPEPELKSHTAYLVFAVLLPHLDEDAEMVSVALELDGN</sequence>
<evidence type="ECO:0000256" key="10">
    <source>
        <dbReference type="PIRSR" id="PIRSR017269-1"/>
    </source>
</evidence>
<evidence type="ECO:0000313" key="14">
    <source>
        <dbReference type="Proteomes" id="UP000799421"/>
    </source>
</evidence>
<dbReference type="GO" id="GO:0030488">
    <property type="term" value="P:tRNA methylation"/>
    <property type="evidence" value="ECO:0007669"/>
    <property type="project" value="InterPro"/>
</dbReference>
<keyword evidence="7 9" id="KW-0819">tRNA processing</keyword>
<evidence type="ECO:0000256" key="4">
    <source>
        <dbReference type="ARBA" id="ARBA00022603"/>
    </source>
</evidence>
<dbReference type="InterPro" id="IPR014816">
    <property type="entry name" value="tRNA_MeTrfase_Gcd14"/>
</dbReference>
<evidence type="ECO:0000256" key="1">
    <source>
        <dbReference type="ARBA" id="ARBA00004123"/>
    </source>
</evidence>
<evidence type="ECO:0000256" key="8">
    <source>
        <dbReference type="ARBA" id="ARBA00023242"/>
    </source>
</evidence>
<dbReference type="PROSITE" id="PS51620">
    <property type="entry name" value="SAM_TRM61"/>
    <property type="match status" value="1"/>
</dbReference>
<keyword evidence="8 9" id="KW-0539">Nucleus</keyword>
<dbReference type="AlphaFoldDB" id="A0A6A7C110"/>
<name>A0A6A7C110_9PEZI</name>
<evidence type="ECO:0000256" key="3">
    <source>
        <dbReference type="ARBA" id="ARBA00015963"/>
    </source>
</evidence>
<dbReference type="EMBL" id="MU005975">
    <property type="protein sequence ID" value="KAF2861144.1"/>
    <property type="molecule type" value="Genomic_DNA"/>
</dbReference>
<dbReference type="Gene3D" id="3.10.330.20">
    <property type="match status" value="1"/>
</dbReference>
<keyword evidence="14" id="KW-1185">Reference proteome</keyword>
<dbReference type="InterPro" id="IPR049470">
    <property type="entry name" value="TRM61_C"/>
</dbReference>
<comment type="function">
    <text evidence="9">Catalytic subunit of tRNA (adenine-N(1)-)-methyltransferase, which catalyzes the formation of N(1)-methyladenine at position 58 (m1A58) in initiator methionyl-tRNA.</text>
</comment>
<evidence type="ECO:0000256" key="6">
    <source>
        <dbReference type="ARBA" id="ARBA00022691"/>
    </source>
</evidence>
<keyword evidence="5 9" id="KW-0808">Transferase</keyword>
<comment type="similarity">
    <text evidence="9">Belongs to the class I-like SAM-binding methyltransferase superfamily. TRM61 family.</text>
</comment>
<evidence type="ECO:0000256" key="7">
    <source>
        <dbReference type="ARBA" id="ARBA00022694"/>
    </source>
</evidence>
<proteinExistence type="inferred from homology"/>
<organism evidence="13 14">
    <name type="scientific">Piedraia hortae CBS 480.64</name>
    <dbReference type="NCBI Taxonomy" id="1314780"/>
    <lineage>
        <taxon>Eukaryota</taxon>
        <taxon>Fungi</taxon>
        <taxon>Dikarya</taxon>
        <taxon>Ascomycota</taxon>
        <taxon>Pezizomycotina</taxon>
        <taxon>Dothideomycetes</taxon>
        <taxon>Dothideomycetidae</taxon>
        <taxon>Capnodiales</taxon>
        <taxon>Piedraiaceae</taxon>
        <taxon>Piedraia</taxon>
    </lineage>
</organism>